<keyword evidence="2" id="KW-0732">Signal</keyword>
<dbReference type="GO" id="GO:0030163">
    <property type="term" value="P:protein catabolic process"/>
    <property type="evidence" value="ECO:0007669"/>
    <property type="project" value="InterPro"/>
</dbReference>
<protein>
    <submittedName>
        <fullName evidence="4">Lon protease-like protein 2</fullName>
    </submittedName>
</protein>
<evidence type="ECO:0000313" key="5">
    <source>
        <dbReference type="Proteomes" id="UP001255856"/>
    </source>
</evidence>
<sequence>MCTAGITLAVALASLFLDRAARSDVAMTGELTLRGHVLPIGGVKEKLLAAHAAGVKRVIVPRRNLRDIEAEVPASVRGAVEVVGVQRIEEVLAAAFDPPLALAQPARL</sequence>
<dbReference type="PRINTS" id="PR00830">
    <property type="entry name" value="ENDOLAPTASE"/>
</dbReference>
<dbReference type="Pfam" id="PF05362">
    <property type="entry name" value="Lon_C"/>
    <property type="match status" value="1"/>
</dbReference>
<keyword evidence="5" id="KW-1185">Reference proteome</keyword>
<evidence type="ECO:0000256" key="2">
    <source>
        <dbReference type="SAM" id="SignalP"/>
    </source>
</evidence>
<dbReference type="InterPro" id="IPR020568">
    <property type="entry name" value="Ribosomal_Su5_D2-typ_SF"/>
</dbReference>
<comment type="caution">
    <text evidence="4">The sequence shown here is derived from an EMBL/GenBank/DDBJ whole genome shotgun (WGS) entry which is preliminary data.</text>
</comment>
<name>A0AAD9IH51_PROWI</name>
<reference evidence="4" key="1">
    <citation type="submission" date="2021-01" db="EMBL/GenBank/DDBJ databases">
        <authorList>
            <person name="Eckstrom K.M.E."/>
        </authorList>
    </citation>
    <scope>NUCLEOTIDE SEQUENCE</scope>
    <source>
        <strain evidence="4">UVCC 0001</strain>
    </source>
</reference>
<gene>
    <name evidence="4" type="primary">LONP2</name>
    <name evidence="4" type="ORF">QBZ16_004056</name>
</gene>
<proteinExistence type="predicted"/>
<feature type="signal peptide" evidence="2">
    <location>
        <begin position="1"/>
        <end position="23"/>
    </location>
</feature>
<dbReference type="GO" id="GO:0004252">
    <property type="term" value="F:serine-type endopeptidase activity"/>
    <property type="evidence" value="ECO:0007669"/>
    <property type="project" value="InterPro"/>
</dbReference>
<dbReference type="Gene3D" id="3.30.230.10">
    <property type="match status" value="1"/>
</dbReference>
<dbReference type="InterPro" id="IPR027065">
    <property type="entry name" value="Lon_Prtase"/>
</dbReference>
<keyword evidence="4" id="KW-0378">Hydrolase</keyword>
<dbReference type="GO" id="GO:0004176">
    <property type="term" value="F:ATP-dependent peptidase activity"/>
    <property type="evidence" value="ECO:0007669"/>
    <property type="project" value="InterPro"/>
</dbReference>
<dbReference type="Proteomes" id="UP001255856">
    <property type="component" value="Unassembled WGS sequence"/>
</dbReference>
<dbReference type="PROSITE" id="PS51786">
    <property type="entry name" value="LON_PROTEOLYTIC"/>
    <property type="match status" value="1"/>
</dbReference>
<evidence type="ECO:0000256" key="1">
    <source>
        <dbReference type="PROSITE-ProRule" id="PRU01122"/>
    </source>
</evidence>
<dbReference type="EMBL" id="JASFZW010000005">
    <property type="protein sequence ID" value="KAK2078188.1"/>
    <property type="molecule type" value="Genomic_DNA"/>
</dbReference>
<accession>A0AAD9IH51</accession>
<organism evidence="4 5">
    <name type="scientific">Prototheca wickerhamii</name>
    <dbReference type="NCBI Taxonomy" id="3111"/>
    <lineage>
        <taxon>Eukaryota</taxon>
        <taxon>Viridiplantae</taxon>
        <taxon>Chlorophyta</taxon>
        <taxon>core chlorophytes</taxon>
        <taxon>Trebouxiophyceae</taxon>
        <taxon>Chlorellales</taxon>
        <taxon>Chlorellaceae</taxon>
        <taxon>Prototheca</taxon>
    </lineage>
</organism>
<evidence type="ECO:0000259" key="3">
    <source>
        <dbReference type="PROSITE" id="PS51786"/>
    </source>
</evidence>
<dbReference type="GO" id="GO:0006508">
    <property type="term" value="P:proteolysis"/>
    <property type="evidence" value="ECO:0007669"/>
    <property type="project" value="UniProtKB-KW"/>
</dbReference>
<feature type="chain" id="PRO_5041939061" evidence="2">
    <location>
        <begin position="24"/>
        <end position="108"/>
    </location>
</feature>
<dbReference type="InterPro" id="IPR008269">
    <property type="entry name" value="Lon_proteolytic"/>
</dbReference>
<dbReference type="SUPFAM" id="SSF54211">
    <property type="entry name" value="Ribosomal protein S5 domain 2-like"/>
    <property type="match status" value="1"/>
</dbReference>
<comment type="caution">
    <text evidence="1">Lacks conserved residue(s) required for the propagation of feature annotation.</text>
</comment>
<feature type="domain" description="Lon proteolytic" evidence="3">
    <location>
        <begin position="1"/>
        <end position="98"/>
    </location>
</feature>
<dbReference type="AlphaFoldDB" id="A0AAD9IH51"/>
<dbReference type="GO" id="GO:0005524">
    <property type="term" value="F:ATP binding"/>
    <property type="evidence" value="ECO:0007669"/>
    <property type="project" value="InterPro"/>
</dbReference>
<evidence type="ECO:0000313" key="4">
    <source>
        <dbReference type="EMBL" id="KAK2078188.1"/>
    </source>
</evidence>
<dbReference type="PANTHER" id="PTHR10046">
    <property type="entry name" value="ATP DEPENDENT LON PROTEASE FAMILY MEMBER"/>
    <property type="match status" value="1"/>
</dbReference>
<keyword evidence="4" id="KW-0645">Protease</keyword>
<dbReference type="InterPro" id="IPR014721">
    <property type="entry name" value="Ribsml_uS5_D2-typ_fold_subgr"/>
</dbReference>